<dbReference type="AlphaFoldDB" id="A0AA39YMZ0"/>
<reference evidence="1" key="1">
    <citation type="submission" date="2023-06" db="EMBL/GenBank/DDBJ databases">
        <title>Genome-scale phylogeny and comparative genomics of the fungal order Sordariales.</title>
        <authorList>
            <consortium name="Lawrence Berkeley National Laboratory"/>
            <person name="Hensen N."/>
            <person name="Bonometti L."/>
            <person name="Westerberg I."/>
            <person name="Brannstrom I.O."/>
            <person name="Guillou S."/>
            <person name="Cros-Aarteil S."/>
            <person name="Calhoun S."/>
            <person name="Haridas S."/>
            <person name="Kuo A."/>
            <person name="Mondo S."/>
            <person name="Pangilinan J."/>
            <person name="Riley R."/>
            <person name="Labutti K."/>
            <person name="Andreopoulos B."/>
            <person name="Lipzen A."/>
            <person name="Chen C."/>
            <person name="Yanf M."/>
            <person name="Daum C."/>
            <person name="Ng V."/>
            <person name="Clum A."/>
            <person name="Steindorff A."/>
            <person name="Ohm R."/>
            <person name="Martin F."/>
            <person name="Silar P."/>
            <person name="Natvig D."/>
            <person name="Lalanne C."/>
            <person name="Gautier V."/>
            <person name="Ament-Velasquez S.L."/>
            <person name="Kruys A."/>
            <person name="Hutchinson M.I."/>
            <person name="Powell A.J."/>
            <person name="Barry K."/>
            <person name="Miller A.N."/>
            <person name="Grigoriev I.V."/>
            <person name="Debuchy R."/>
            <person name="Gladieux P."/>
            <person name="Thoren M.H."/>
            <person name="Johannesson H."/>
        </authorList>
    </citation>
    <scope>NUCLEOTIDE SEQUENCE</scope>
    <source>
        <strain evidence="1">SMH2532-1</strain>
    </source>
</reference>
<organism evidence="1 2">
    <name type="scientific">Cercophora newfieldiana</name>
    <dbReference type="NCBI Taxonomy" id="92897"/>
    <lineage>
        <taxon>Eukaryota</taxon>
        <taxon>Fungi</taxon>
        <taxon>Dikarya</taxon>
        <taxon>Ascomycota</taxon>
        <taxon>Pezizomycotina</taxon>
        <taxon>Sordariomycetes</taxon>
        <taxon>Sordariomycetidae</taxon>
        <taxon>Sordariales</taxon>
        <taxon>Lasiosphaeriaceae</taxon>
        <taxon>Cercophora</taxon>
    </lineage>
</organism>
<comment type="caution">
    <text evidence="1">The sequence shown here is derived from an EMBL/GenBank/DDBJ whole genome shotgun (WGS) entry which is preliminary data.</text>
</comment>
<gene>
    <name evidence="1" type="ORF">B0T16DRAFT_1149</name>
</gene>
<accession>A0AA39YMZ0</accession>
<protein>
    <submittedName>
        <fullName evidence="1">Uncharacterized protein</fullName>
    </submittedName>
</protein>
<proteinExistence type="predicted"/>
<dbReference type="Proteomes" id="UP001174936">
    <property type="component" value="Unassembled WGS sequence"/>
</dbReference>
<evidence type="ECO:0000313" key="2">
    <source>
        <dbReference type="Proteomes" id="UP001174936"/>
    </source>
</evidence>
<evidence type="ECO:0000313" key="1">
    <source>
        <dbReference type="EMBL" id="KAK0654850.1"/>
    </source>
</evidence>
<name>A0AA39YMZ0_9PEZI</name>
<sequence length="227" mass="24250">MSSGQIGYGGVSATGTPPASGNLMISSSHCSEQPGLPHCKAVQNPSVRRYLLTPLPRFGFGRRSSVPQSSILSILPQVLRSDLEDLVVVEKHSRSLGRTCVFPLLAVKGNIDTAMQREKLQARAIIRLPPWISTATWHSLAGHAQVSMMSDVPSSLADTEGTKDLVLATSQRVRVSINLAATQVDSPEGHSALFTDQNNSQELNFSSLKLLSTSTGSRGRNPSAFAS</sequence>
<keyword evidence="2" id="KW-1185">Reference proteome</keyword>
<dbReference type="EMBL" id="JAULSV010000001">
    <property type="protein sequence ID" value="KAK0654850.1"/>
    <property type="molecule type" value="Genomic_DNA"/>
</dbReference>